<dbReference type="EMBL" id="JH793775">
    <property type="protein sequence ID" value="ELQ32849.1"/>
    <property type="molecule type" value="Genomic_DNA"/>
</dbReference>
<name>A0AA97NMH7_PYRO3</name>
<evidence type="ECO:0000313" key="3">
    <source>
        <dbReference type="EMBL" id="ELQ32849.1"/>
    </source>
</evidence>
<feature type="region of interest" description="Disordered" evidence="1">
    <location>
        <begin position="111"/>
        <end position="144"/>
    </location>
</feature>
<feature type="signal peptide" evidence="2">
    <location>
        <begin position="1"/>
        <end position="20"/>
    </location>
</feature>
<organism evidence="3">
    <name type="scientific">Pyricularia oryzae (strain Y34)</name>
    <name type="common">Rice blast fungus</name>
    <name type="synonym">Magnaporthe oryzae</name>
    <dbReference type="NCBI Taxonomy" id="1143189"/>
    <lineage>
        <taxon>Eukaryota</taxon>
        <taxon>Fungi</taxon>
        <taxon>Dikarya</taxon>
        <taxon>Ascomycota</taxon>
        <taxon>Pezizomycotina</taxon>
        <taxon>Sordariomycetes</taxon>
        <taxon>Sordariomycetidae</taxon>
        <taxon>Magnaporthales</taxon>
        <taxon>Pyriculariaceae</taxon>
        <taxon>Pyricularia</taxon>
    </lineage>
</organism>
<proteinExistence type="predicted"/>
<gene>
    <name evidence="3" type="ORF">OOU_Y34scaffold01022g1</name>
</gene>
<reference evidence="3" key="1">
    <citation type="journal article" date="2012" name="PLoS Genet.">
        <title>Comparative analysis of the genomes of two field isolates of the rice blast fungus Magnaporthe oryzae.</title>
        <authorList>
            <person name="Xue M."/>
            <person name="Yang J."/>
            <person name="Li Z."/>
            <person name="Hu S."/>
            <person name="Yao N."/>
            <person name="Dean R.A."/>
            <person name="Zhao W."/>
            <person name="Shen M."/>
            <person name="Zhang H."/>
            <person name="Li C."/>
            <person name="Liu L."/>
            <person name="Cao L."/>
            <person name="Xu X."/>
            <person name="Xing Y."/>
            <person name="Hsiang T."/>
            <person name="Zhang Z."/>
            <person name="Xu J.R."/>
            <person name="Peng Y.L."/>
        </authorList>
    </citation>
    <scope>NUCLEOTIDE SEQUENCE</scope>
    <source>
        <strain evidence="3">Y34</strain>
    </source>
</reference>
<keyword evidence="2" id="KW-0732">Signal</keyword>
<feature type="chain" id="PRO_5041693651" evidence="2">
    <location>
        <begin position="21"/>
        <end position="164"/>
    </location>
</feature>
<evidence type="ECO:0000256" key="2">
    <source>
        <dbReference type="SAM" id="SignalP"/>
    </source>
</evidence>
<protein>
    <submittedName>
        <fullName evidence="3">Uncharacterized protein</fullName>
    </submittedName>
</protein>
<evidence type="ECO:0000256" key="1">
    <source>
        <dbReference type="SAM" id="MobiDB-lite"/>
    </source>
</evidence>
<dbReference type="Proteomes" id="UP000011086">
    <property type="component" value="Unassembled WGS sequence"/>
</dbReference>
<feature type="compositionally biased region" description="Polar residues" evidence="1">
    <location>
        <begin position="111"/>
        <end position="125"/>
    </location>
</feature>
<sequence>MRSILYLVTGALGMVTFAHALPALFFTSTNTLDITGRSVGPFEPGRNSVNGETNYQNHQILQKRVKPHKVSITNNAGASGSRGGGLPSDTVDTWIEAAQIALASISCNQGTITNGPHSGEDSSSSDPKEHITVQPHNGGPKMHVYIDGTYTRAKTTHKKGKKGK</sequence>
<accession>A0AA97NMH7</accession>
<dbReference type="AlphaFoldDB" id="A0AA97NMH7"/>